<dbReference type="AlphaFoldDB" id="A0A653IH61"/>
<name>A0A653IH61_9BACL</name>
<reference evidence="1 2" key="1">
    <citation type="submission" date="2019-10" db="EMBL/GenBank/DDBJ databases">
        <authorList>
            <person name="Karimi E."/>
        </authorList>
    </citation>
    <scope>NUCLEOTIDE SEQUENCE [LARGE SCALE GENOMIC DNA]</scope>
    <source>
        <strain evidence="1">Exiguobacterium sp. 9Y</strain>
    </source>
</reference>
<dbReference type="RefSeq" id="WP_029332990.1">
    <property type="nucleotide sequence ID" value="NZ_LR732312.1"/>
</dbReference>
<dbReference type="Pfam" id="PF06014">
    <property type="entry name" value="YqgQ-like"/>
    <property type="match status" value="1"/>
</dbReference>
<evidence type="ECO:0000313" key="1">
    <source>
        <dbReference type="EMBL" id="VWX37983.1"/>
    </source>
</evidence>
<proteinExistence type="predicted"/>
<dbReference type="Proteomes" id="UP000439752">
    <property type="component" value="Unassembled WGS sequence"/>
</dbReference>
<dbReference type="Gene3D" id="1.10.287.760">
    <property type="entry name" value="YqgQ-like"/>
    <property type="match status" value="1"/>
</dbReference>
<accession>A0A653IH61</accession>
<evidence type="ECO:0000313" key="2">
    <source>
        <dbReference type="Proteomes" id="UP000439752"/>
    </source>
</evidence>
<dbReference type="EMBL" id="CABWKQ010000030">
    <property type="protein sequence ID" value="VWX37983.1"/>
    <property type="molecule type" value="Genomic_DNA"/>
</dbReference>
<protein>
    <submittedName>
        <fullName evidence="1">Putative single strand nucleic acid binding transcription factor</fullName>
    </submittedName>
</protein>
<organism evidence="1 2">
    <name type="scientific">Exiguobacterium oxidotolerans</name>
    <dbReference type="NCBI Taxonomy" id="223958"/>
    <lineage>
        <taxon>Bacteria</taxon>
        <taxon>Bacillati</taxon>
        <taxon>Bacillota</taxon>
        <taxon>Bacilli</taxon>
        <taxon>Bacillales</taxon>
        <taxon>Bacillales Family XII. Incertae Sedis</taxon>
        <taxon>Exiguobacterium</taxon>
    </lineage>
</organism>
<dbReference type="SUPFAM" id="SSF158379">
    <property type="entry name" value="YqgQ-like"/>
    <property type="match status" value="1"/>
</dbReference>
<gene>
    <name evidence="1" type="primary">yqgQ</name>
    <name evidence="1" type="ORF">EXIGUO9Y_360260</name>
</gene>
<sequence length="65" mass="7551">MKTLYDVQQLLKTYGTIVYLGDRESDIAMMMLELDELEQAGVLEKKQYDSAKVILAHEFKKSRHS</sequence>
<dbReference type="InterPro" id="IPR023164">
    <property type="entry name" value="YqgQ-like_sf"/>
</dbReference>
<keyword evidence="2" id="KW-1185">Reference proteome</keyword>
<dbReference type="InterPro" id="IPR009256">
    <property type="entry name" value="YqgQ-like"/>
</dbReference>